<dbReference type="Gene3D" id="3.20.20.140">
    <property type="entry name" value="Metal-dependent hydrolases"/>
    <property type="match status" value="1"/>
</dbReference>
<dbReference type="Pfam" id="PF04909">
    <property type="entry name" value="Amidohydro_2"/>
    <property type="match status" value="1"/>
</dbReference>
<dbReference type="Proteomes" id="UP000017840">
    <property type="component" value="Unassembled WGS sequence"/>
</dbReference>
<name>V4GNM6_9EURY</name>
<dbReference type="PANTHER" id="PTHR21240">
    <property type="entry name" value="2-AMINO-3-CARBOXYLMUCONATE-6-SEMIALDEHYDE DECARBOXYLASE"/>
    <property type="match status" value="1"/>
</dbReference>
<keyword evidence="3" id="KW-0378">Hydrolase</keyword>
<dbReference type="PANTHER" id="PTHR21240:SF19">
    <property type="entry name" value="CATALYTIC_ HYDROLASE"/>
    <property type="match status" value="1"/>
</dbReference>
<dbReference type="GO" id="GO:0016787">
    <property type="term" value="F:hydrolase activity"/>
    <property type="evidence" value="ECO:0007669"/>
    <property type="project" value="UniProtKB-KW"/>
</dbReference>
<dbReference type="PATRIC" id="fig|1324957.4.peg.3205"/>
<evidence type="ECO:0000256" key="1">
    <source>
        <dbReference type="ARBA" id="ARBA00023239"/>
    </source>
</evidence>
<accession>V4GNM6</accession>
<dbReference type="InterPro" id="IPR032466">
    <property type="entry name" value="Metal_Hydrolase"/>
</dbReference>
<dbReference type="SUPFAM" id="SSF51556">
    <property type="entry name" value="Metallo-dependent hydrolases"/>
    <property type="match status" value="1"/>
</dbReference>
<comment type="caution">
    <text evidence="3">The sequence shown here is derived from an EMBL/GenBank/DDBJ whole genome shotgun (WGS) entry which is preliminary data.</text>
</comment>
<dbReference type="GO" id="GO:0016831">
    <property type="term" value="F:carboxy-lyase activity"/>
    <property type="evidence" value="ECO:0007669"/>
    <property type="project" value="InterPro"/>
</dbReference>
<sequence length="290" mass="32421">MVLDTHTHAWGPPSPDRPWVNGAIAAAVDGFDVSAVYTADRLLGDMDRNGVDEAVVVGYPICDWRDNSYTLEAVESSDRLYGVVMVDPFADGAADRLRECMAVDGVVGVRLGAACPYDRMWETFDPGVTWLRDAVEETEFWDAAVETDAAVQILCDHRQLDQALDLLDAYPELTYLFDHFAHAGPGVPLDEGTLARFEDVAAYDNAAVKVSEVVHRSEEGFPYADMHDHVRWFLEQFGRERVVWGSDYPNVSDVATYGEARHWLRHVETLSAADREWLLGRSFREHVGVA</sequence>
<dbReference type="AlphaFoldDB" id="V4GNM6"/>
<organism evidence="3 4">
    <name type="scientific">Candidatus Halobonum tyrrellensis G22</name>
    <dbReference type="NCBI Taxonomy" id="1324957"/>
    <lineage>
        <taxon>Archaea</taxon>
        <taxon>Methanobacteriati</taxon>
        <taxon>Methanobacteriota</taxon>
        <taxon>Stenosarchaea group</taxon>
        <taxon>Halobacteria</taxon>
        <taxon>Halobacteriales</taxon>
        <taxon>Haloferacaceae</taxon>
        <taxon>Candidatus Halobonum</taxon>
    </lineage>
</organism>
<dbReference type="InterPro" id="IPR032465">
    <property type="entry name" value="ACMSD"/>
</dbReference>
<gene>
    <name evidence="3" type="ORF">K933_15792</name>
</gene>
<feature type="domain" description="Amidohydrolase-related" evidence="2">
    <location>
        <begin position="4"/>
        <end position="280"/>
    </location>
</feature>
<evidence type="ECO:0000259" key="2">
    <source>
        <dbReference type="Pfam" id="PF04909"/>
    </source>
</evidence>
<reference evidence="3 4" key="1">
    <citation type="journal article" date="2013" name="Genome Announc.">
        <title>Draft Genome Sequence of 'Candidatus Halobonum tyrrellensis' Strain G22, Isolated from the Hypersaline Waters of Lake Tyrrell, Australia.</title>
        <authorList>
            <person name="Ugalde J.A."/>
            <person name="Narasingarao P."/>
            <person name="Kuo S."/>
            <person name="Podell S."/>
            <person name="Allen E.E."/>
        </authorList>
    </citation>
    <scope>NUCLEOTIDE SEQUENCE [LARGE SCALE GENOMIC DNA]</scope>
    <source>
        <strain evidence="3 4">G22</strain>
    </source>
</reference>
<dbReference type="STRING" id="1324957.K933_15792"/>
<evidence type="ECO:0000313" key="4">
    <source>
        <dbReference type="Proteomes" id="UP000017840"/>
    </source>
</evidence>
<keyword evidence="4" id="KW-1185">Reference proteome</keyword>
<dbReference type="InterPro" id="IPR006680">
    <property type="entry name" value="Amidohydro-rel"/>
</dbReference>
<proteinExistence type="predicted"/>
<dbReference type="EMBL" id="ASGZ01000064">
    <property type="protein sequence ID" value="ESP86996.1"/>
    <property type="molecule type" value="Genomic_DNA"/>
</dbReference>
<keyword evidence="1" id="KW-0456">Lyase</keyword>
<evidence type="ECO:0000313" key="3">
    <source>
        <dbReference type="EMBL" id="ESP86996.1"/>
    </source>
</evidence>
<dbReference type="eggNOG" id="arCOG01931">
    <property type="taxonomic scope" value="Archaea"/>
</dbReference>
<protein>
    <submittedName>
        <fullName evidence="3">Amidohydrolase</fullName>
    </submittedName>
</protein>